<organism evidence="3 4">
    <name type="scientific">Cryobacterium cheniae</name>
    <dbReference type="NCBI Taxonomy" id="1259262"/>
    <lineage>
        <taxon>Bacteria</taxon>
        <taxon>Bacillati</taxon>
        <taxon>Actinomycetota</taxon>
        <taxon>Actinomycetes</taxon>
        <taxon>Micrococcales</taxon>
        <taxon>Microbacteriaceae</taxon>
        <taxon>Cryobacterium</taxon>
    </lineage>
</organism>
<dbReference type="SUPFAM" id="SSF53597">
    <property type="entry name" value="Dihydrofolate reductase-like"/>
    <property type="match status" value="1"/>
</dbReference>
<evidence type="ECO:0000313" key="4">
    <source>
        <dbReference type="Proteomes" id="UP000298433"/>
    </source>
</evidence>
<reference evidence="3 4" key="1">
    <citation type="submission" date="2019-03" db="EMBL/GenBank/DDBJ databases">
        <title>Genomics of glacier-inhabiting Cryobacterium strains.</title>
        <authorList>
            <person name="Liu Q."/>
            <person name="Xin Y.-H."/>
        </authorList>
    </citation>
    <scope>NUCLEOTIDE SEQUENCE [LARGE SCALE GENOMIC DNA]</scope>
    <source>
        <strain evidence="3 4">TMT2-48-2</strain>
    </source>
</reference>
<sequence length="238" mass="25222">MGLKAALRPASVPEEDTSGGFERGGWLVPHADEGFGRIVDGWFAEADPDNPVATGLNGLPKYVVSTTLADATWNNTTVLAADIPESVAQLKAQPGRELQVHGSCLLARTLHDAGLVDEYRLLYFPVVVGQTKRLFDSGCLQSTFTVEQCATTNAGAVALTLRPTSFVTADLEMPEGGAEAVRERLGAQSGTEPVQGTAVRPRVRDGLAVEGKDEVGGGGGDRTHPLTDRGHDRLHLVR</sequence>
<keyword evidence="4" id="KW-1185">Reference proteome</keyword>
<dbReference type="InterPro" id="IPR002734">
    <property type="entry name" value="RibDG_C"/>
</dbReference>
<name>A0A4V3IIV9_9MICO</name>
<dbReference type="GO" id="GO:0009231">
    <property type="term" value="P:riboflavin biosynthetic process"/>
    <property type="evidence" value="ECO:0007669"/>
    <property type="project" value="InterPro"/>
</dbReference>
<feature type="compositionally biased region" description="Basic and acidic residues" evidence="1">
    <location>
        <begin position="202"/>
        <end position="238"/>
    </location>
</feature>
<evidence type="ECO:0000256" key="1">
    <source>
        <dbReference type="SAM" id="MobiDB-lite"/>
    </source>
</evidence>
<dbReference type="AlphaFoldDB" id="A0A4V3IIV9"/>
<dbReference type="Proteomes" id="UP000298433">
    <property type="component" value="Unassembled WGS sequence"/>
</dbReference>
<dbReference type="EMBL" id="SOGN01000008">
    <property type="protein sequence ID" value="TFC83999.1"/>
    <property type="molecule type" value="Genomic_DNA"/>
</dbReference>
<feature type="region of interest" description="Disordered" evidence="1">
    <location>
        <begin position="1"/>
        <end position="23"/>
    </location>
</feature>
<dbReference type="Pfam" id="PF01872">
    <property type="entry name" value="RibD_C"/>
    <property type="match status" value="1"/>
</dbReference>
<protein>
    <submittedName>
        <fullName evidence="3">Dihydrofolate reductase</fullName>
    </submittedName>
</protein>
<accession>A0A4V3IIV9</accession>
<dbReference type="GO" id="GO:0008703">
    <property type="term" value="F:5-amino-6-(5-phosphoribosylamino)uracil reductase activity"/>
    <property type="evidence" value="ECO:0007669"/>
    <property type="project" value="InterPro"/>
</dbReference>
<dbReference type="InterPro" id="IPR024072">
    <property type="entry name" value="DHFR-like_dom_sf"/>
</dbReference>
<dbReference type="OrthoDB" id="7342392at2"/>
<gene>
    <name evidence="3" type="ORF">E3T23_01330</name>
</gene>
<feature type="domain" description="Bacterial bifunctional deaminase-reductase C-terminal" evidence="2">
    <location>
        <begin position="54"/>
        <end position="153"/>
    </location>
</feature>
<feature type="region of interest" description="Disordered" evidence="1">
    <location>
        <begin position="184"/>
        <end position="238"/>
    </location>
</feature>
<evidence type="ECO:0000313" key="3">
    <source>
        <dbReference type="EMBL" id="TFC83999.1"/>
    </source>
</evidence>
<proteinExistence type="predicted"/>
<evidence type="ECO:0000259" key="2">
    <source>
        <dbReference type="Pfam" id="PF01872"/>
    </source>
</evidence>
<comment type="caution">
    <text evidence="3">The sequence shown here is derived from an EMBL/GenBank/DDBJ whole genome shotgun (WGS) entry which is preliminary data.</text>
</comment>
<dbReference type="Gene3D" id="3.40.430.10">
    <property type="entry name" value="Dihydrofolate Reductase, subunit A"/>
    <property type="match status" value="1"/>
</dbReference>